<dbReference type="InterPro" id="IPR023772">
    <property type="entry name" value="DNA-bd_HTH_TetR-type_CS"/>
</dbReference>
<dbReference type="InterPro" id="IPR011075">
    <property type="entry name" value="TetR_C"/>
</dbReference>
<dbReference type="GO" id="GO:0000976">
    <property type="term" value="F:transcription cis-regulatory region binding"/>
    <property type="evidence" value="ECO:0007669"/>
    <property type="project" value="TreeGrafter"/>
</dbReference>
<evidence type="ECO:0000256" key="3">
    <source>
        <dbReference type="ARBA" id="ARBA00023163"/>
    </source>
</evidence>
<dbReference type="PANTHER" id="PTHR30055:SF230">
    <property type="entry name" value="TRANSCRIPTIONAL REGULATORY PROTEIN (PROBABLY TETR-FAMILY)-RELATED"/>
    <property type="match status" value="1"/>
</dbReference>
<dbReference type="InterPro" id="IPR050109">
    <property type="entry name" value="HTH-type_TetR-like_transc_reg"/>
</dbReference>
<dbReference type="PROSITE" id="PS01081">
    <property type="entry name" value="HTH_TETR_1"/>
    <property type="match status" value="1"/>
</dbReference>
<accession>A0A7I9XM26</accession>
<dbReference type="Proteomes" id="UP000465263">
    <property type="component" value="Unassembled WGS sequence"/>
</dbReference>
<keyword evidence="1" id="KW-0805">Transcription regulation</keyword>
<dbReference type="EMBL" id="BLKV01000001">
    <property type="protein sequence ID" value="GFG70506.1"/>
    <property type="molecule type" value="Genomic_DNA"/>
</dbReference>
<dbReference type="SUPFAM" id="SSF46689">
    <property type="entry name" value="Homeodomain-like"/>
    <property type="match status" value="1"/>
</dbReference>
<evidence type="ECO:0000313" key="7">
    <source>
        <dbReference type="Proteomes" id="UP000465263"/>
    </source>
</evidence>
<reference evidence="6 7" key="1">
    <citation type="journal article" date="2019" name="Emerg. Microbes Infect.">
        <title>Comprehensive subspecies identification of 175 nontuberculous mycobacteria species based on 7547 genomic profiles.</title>
        <authorList>
            <person name="Matsumoto Y."/>
            <person name="Kinjo T."/>
            <person name="Motooka D."/>
            <person name="Nabeya D."/>
            <person name="Jung N."/>
            <person name="Uechi K."/>
            <person name="Horii T."/>
            <person name="Iida T."/>
            <person name="Fujita J."/>
            <person name="Nakamura S."/>
        </authorList>
    </citation>
    <scope>NUCLEOTIDE SEQUENCE [LARGE SCALE GENOMIC DNA]</scope>
    <source>
        <strain evidence="6 7">JCM 16017</strain>
    </source>
</reference>
<evidence type="ECO:0000313" key="6">
    <source>
        <dbReference type="EMBL" id="GFG70506.1"/>
    </source>
</evidence>
<dbReference type="OrthoDB" id="4549829at2"/>
<evidence type="ECO:0000256" key="2">
    <source>
        <dbReference type="ARBA" id="ARBA00023125"/>
    </source>
</evidence>
<dbReference type="InterPro" id="IPR009057">
    <property type="entry name" value="Homeodomain-like_sf"/>
</dbReference>
<evidence type="ECO:0000256" key="1">
    <source>
        <dbReference type="ARBA" id="ARBA00023015"/>
    </source>
</evidence>
<gene>
    <name evidence="6" type="ORF">MSEN_22260</name>
</gene>
<name>A0A7I9XM26_9MYCO</name>
<keyword evidence="2 4" id="KW-0238">DNA-binding</keyword>
<feature type="DNA-binding region" description="H-T-H motif" evidence="4">
    <location>
        <begin position="39"/>
        <end position="58"/>
    </location>
</feature>
<protein>
    <submittedName>
        <fullName evidence="6">TetR family transcriptional regulator</fullName>
    </submittedName>
</protein>
<dbReference type="PANTHER" id="PTHR30055">
    <property type="entry name" value="HTH-TYPE TRANSCRIPTIONAL REGULATOR RUTR"/>
    <property type="match status" value="1"/>
</dbReference>
<dbReference type="PROSITE" id="PS50977">
    <property type="entry name" value="HTH_TETR_2"/>
    <property type="match status" value="1"/>
</dbReference>
<keyword evidence="3" id="KW-0804">Transcription</keyword>
<sequence>MARSDIKHRLGPYRDPEIDPAVFAATRRLLIERGYRGTSIDAIADAAGVSRPTIYRRWPSKAHVVYDAVYPPSAPKVEPSAEPFSEITGAIAGILAFMSQPEAREAFPGLLADMRSDPELKSKLGERHSVGVSAAFESLVERNSDTLRHVDAGTLLDVVSGAAIHAMCIRDVTDLDAYIESLTDLLLYGILKR</sequence>
<dbReference type="SUPFAM" id="SSF48498">
    <property type="entry name" value="Tetracyclin repressor-like, C-terminal domain"/>
    <property type="match status" value="1"/>
</dbReference>
<dbReference type="InterPro" id="IPR036271">
    <property type="entry name" value="Tet_transcr_reg_TetR-rel_C_sf"/>
</dbReference>
<organism evidence="6 7">
    <name type="scientific">Mycolicibacter senuensis</name>
    <dbReference type="NCBI Taxonomy" id="386913"/>
    <lineage>
        <taxon>Bacteria</taxon>
        <taxon>Bacillati</taxon>
        <taxon>Actinomycetota</taxon>
        <taxon>Actinomycetes</taxon>
        <taxon>Mycobacteriales</taxon>
        <taxon>Mycobacteriaceae</taxon>
        <taxon>Mycolicibacter</taxon>
    </lineage>
</organism>
<dbReference type="Pfam" id="PF16859">
    <property type="entry name" value="TetR_C_11"/>
    <property type="match status" value="1"/>
</dbReference>
<dbReference type="Pfam" id="PF00440">
    <property type="entry name" value="TetR_N"/>
    <property type="match status" value="1"/>
</dbReference>
<evidence type="ECO:0000259" key="5">
    <source>
        <dbReference type="PROSITE" id="PS50977"/>
    </source>
</evidence>
<dbReference type="InterPro" id="IPR001647">
    <property type="entry name" value="HTH_TetR"/>
</dbReference>
<dbReference type="GO" id="GO:0003700">
    <property type="term" value="F:DNA-binding transcription factor activity"/>
    <property type="evidence" value="ECO:0007669"/>
    <property type="project" value="TreeGrafter"/>
</dbReference>
<evidence type="ECO:0000256" key="4">
    <source>
        <dbReference type="PROSITE-ProRule" id="PRU00335"/>
    </source>
</evidence>
<feature type="domain" description="HTH tetR-type" evidence="5">
    <location>
        <begin position="16"/>
        <end position="76"/>
    </location>
</feature>
<dbReference type="Gene3D" id="1.10.357.10">
    <property type="entry name" value="Tetracycline Repressor, domain 2"/>
    <property type="match status" value="1"/>
</dbReference>
<proteinExistence type="predicted"/>
<keyword evidence="7" id="KW-1185">Reference proteome</keyword>
<comment type="caution">
    <text evidence="6">The sequence shown here is derived from an EMBL/GenBank/DDBJ whole genome shotgun (WGS) entry which is preliminary data.</text>
</comment>
<dbReference type="AlphaFoldDB" id="A0A7I9XM26"/>
<dbReference type="RefSeq" id="WP_085088626.1">
    <property type="nucleotide sequence ID" value="NZ_BLKV01000001.1"/>
</dbReference>
<dbReference type="PRINTS" id="PR00455">
    <property type="entry name" value="HTHTETR"/>
</dbReference>